<dbReference type="EMBL" id="JAGSOJ010000002">
    <property type="protein sequence ID" value="MCM1990686.1"/>
    <property type="molecule type" value="Genomic_DNA"/>
</dbReference>
<organism evidence="4 5">
    <name type="scientific">Oceanirhabdus seepicola</name>
    <dbReference type="NCBI Taxonomy" id="2828781"/>
    <lineage>
        <taxon>Bacteria</taxon>
        <taxon>Bacillati</taxon>
        <taxon>Bacillota</taxon>
        <taxon>Clostridia</taxon>
        <taxon>Eubacteriales</taxon>
        <taxon>Clostridiaceae</taxon>
        <taxon>Oceanirhabdus</taxon>
    </lineage>
</organism>
<comment type="caution">
    <text evidence="4">The sequence shown here is derived from an EMBL/GenBank/DDBJ whole genome shotgun (WGS) entry which is preliminary data.</text>
</comment>
<sequence>MVNTYDVMNLRPGDCFYIGSYQYDVIGVTTFSDKGSTWNEYKVRKYNGDIEWLSAEEGGAFLTISREVMTTVYHGEDTITFDGTTFIMQERGTARVVSASGDVDVDINEEVQYFEYESQDGGTYFSIENWDGEVENSIAYEVSAEDMSINKGSHSSGAYGNNQYGSQKSYSKGKGMKWGIIAGVLLVIFLINMGMKSAPKVFGNNVSDYLKKDSNFKYTTSITGEFKSSSKANVYETSLSIKGAAKKIIDNTRPQEYSELNNNENISILYDDYYVFVYEGEKDKTYVQISSREYAYRSRNTLYRSRYSRNNSFFRDYYFYRALTRDSRRYSGNNYYSTYRPSSGSSYYTGTYGSGSDYKGRSTKTTSSGSYSTKSSTSGSDSTKSKSSGSTSTKSTGTKSITSGSDSSGSYNNGSTSSGSSSSGGSSVRKSSTTTRKSIGGGTSFGK</sequence>
<protein>
    <submittedName>
        <fullName evidence="4">DUF4178 domain-containing protein</fullName>
    </submittedName>
</protein>
<dbReference type="InterPro" id="IPR025235">
    <property type="entry name" value="DUF4178"/>
</dbReference>
<evidence type="ECO:0000256" key="2">
    <source>
        <dbReference type="SAM" id="Phobius"/>
    </source>
</evidence>
<evidence type="ECO:0000313" key="4">
    <source>
        <dbReference type="EMBL" id="MCM1990686.1"/>
    </source>
</evidence>
<dbReference type="Pfam" id="PF13785">
    <property type="entry name" value="DUF4178"/>
    <property type="match status" value="1"/>
</dbReference>
<keyword evidence="2" id="KW-1133">Transmembrane helix</keyword>
<gene>
    <name evidence="4" type="ORF">KDK92_13215</name>
</gene>
<evidence type="ECO:0000259" key="3">
    <source>
        <dbReference type="Pfam" id="PF13785"/>
    </source>
</evidence>
<proteinExistence type="predicted"/>
<name>A0A9J6P383_9CLOT</name>
<feature type="transmembrane region" description="Helical" evidence="2">
    <location>
        <begin position="178"/>
        <end position="195"/>
    </location>
</feature>
<evidence type="ECO:0000313" key="5">
    <source>
        <dbReference type="Proteomes" id="UP001056429"/>
    </source>
</evidence>
<accession>A0A9J6P383</accession>
<evidence type="ECO:0000256" key="1">
    <source>
        <dbReference type="SAM" id="MobiDB-lite"/>
    </source>
</evidence>
<dbReference type="RefSeq" id="WP_250859778.1">
    <property type="nucleotide sequence ID" value="NZ_JAGSOJ010000002.1"/>
</dbReference>
<feature type="region of interest" description="Disordered" evidence="1">
    <location>
        <begin position="346"/>
        <end position="447"/>
    </location>
</feature>
<feature type="compositionally biased region" description="Low complexity" evidence="1">
    <location>
        <begin position="346"/>
        <end position="438"/>
    </location>
</feature>
<keyword evidence="2" id="KW-0812">Transmembrane</keyword>
<dbReference type="AlphaFoldDB" id="A0A9J6P383"/>
<reference evidence="4" key="1">
    <citation type="journal article" date="2021" name="mSystems">
        <title>Bacteria and Archaea Synergistically Convert Glycine Betaine to Biogenic Methane in the Formosa Cold Seep of the South China Sea.</title>
        <authorList>
            <person name="Li L."/>
            <person name="Zhang W."/>
            <person name="Zhang S."/>
            <person name="Song L."/>
            <person name="Sun Q."/>
            <person name="Zhang H."/>
            <person name="Xiang H."/>
            <person name="Dong X."/>
        </authorList>
    </citation>
    <scope>NUCLEOTIDE SEQUENCE</scope>
    <source>
        <strain evidence="4">ZWT</strain>
    </source>
</reference>
<dbReference type="Proteomes" id="UP001056429">
    <property type="component" value="Unassembled WGS sequence"/>
</dbReference>
<keyword evidence="5" id="KW-1185">Reference proteome</keyword>
<feature type="domain" description="DUF4178" evidence="3">
    <location>
        <begin position="11"/>
        <end position="143"/>
    </location>
</feature>
<keyword evidence="2" id="KW-0472">Membrane</keyword>
<reference evidence="4" key="2">
    <citation type="submission" date="2021-04" db="EMBL/GenBank/DDBJ databases">
        <authorList>
            <person name="Dong X."/>
        </authorList>
    </citation>
    <scope>NUCLEOTIDE SEQUENCE</scope>
    <source>
        <strain evidence="4">ZWT</strain>
    </source>
</reference>